<evidence type="ECO:0000313" key="2">
    <source>
        <dbReference type="EMBL" id="SDP42080.1"/>
    </source>
</evidence>
<dbReference type="Proteomes" id="UP000182412">
    <property type="component" value="Unassembled WGS sequence"/>
</dbReference>
<dbReference type="RefSeq" id="WP_074572458.1">
    <property type="nucleotide sequence ID" value="NZ_FNJQ01000018.1"/>
</dbReference>
<dbReference type="EMBL" id="FNJQ01000018">
    <property type="protein sequence ID" value="SDP42080.1"/>
    <property type="molecule type" value="Genomic_DNA"/>
</dbReference>
<gene>
    <name evidence="2" type="ORF">SAMN05216366_11827</name>
</gene>
<dbReference type="Pfam" id="PF07872">
    <property type="entry name" value="DUF1659"/>
    <property type="match status" value="1"/>
</dbReference>
<feature type="domain" description="DUF1659" evidence="1">
    <location>
        <begin position="8"/>
        <end position="65"/>
    </location>
</feature>
<name>A0A1H0SK43_SELRU</name>
<dbReference type="AlphaFoldDB" id="A0A1H0SK43"/>
<accession>A0A1H0SK43</accession>
<organism evidence="2 3">
    <name type="scientific">Selenomonas ruminantium</name>
    <dbReference type="NCBI Taxonomy" id="971"/>
    <lineage>
        <taxon>Bacteria</taxon>
        <taxon>Bacillati</taxon>
        <taxon>Bacillota</taxon>
        <taxon>Negativicutes</taxon>
        <taxon>Selenomonadales</taxon>
        <taxon>Selenomonadaceae</taxon>
        <taxon>Selenomonas</taxon>
    </lineage>
</organism>
<protein>
    <recommendedName>
        <fullName evidence="1">DUF1659 domain-containing protein</fullName>
    </recommendedName>
</protein>
<reference evidence="2 3" key="1">
    <citation type="submission" date="2016-10" db="EMBL/GenBank/DDBJ databases">
        <authorList>
            <person name="de Groot N.N."/>
        </authorList>
    </citation>
    <scope>NUCLEOTIDE SEQUENCE [LARGE SCALE GENOMIC DNA]</scope>
    <source>
        <strain evidence="2 3">S137</strain>
    </source>
</reference>
<dbReference type="OrthoDB" id="1667060at2"/>
<dbReference type="InterPro" id="IPR012454">
    <property type="entry name" value="DUF1659"/>
</dbReference>
<evidence type="ECO:0000313" key="3">
    <source>
        <dbReference type="Proteomes" id="UP000182412"/>
    </source>
</evidence>
<evidence type="ECO:0000259" key="1">
    <source>
        <dbReference type="Pfam" id="PF07872"/>
    </source>
</evidence>
<proteinExistence type="predicted"/>
<sequence length="66" mass="6946">MATRMNPVTKLQIKVVTGTDPAATRSYTVAAALTDADILSIGSKLAALQNFPVRAICRQDDAALAE</sequence>